<keyword evidence="3 6" id="KW-0812">Transmembrane</keyword>
<evidence type="ECO:0000256" key="3">
    <source>
        <dbReference type="ARBA" id="ARBA00022692"/>
    </source>
</evidence>
<name>A0ABW4KNP9_9BACI</name>
<keyword evidence="9" id="KW-1185">Reference proteome</keyword>
<dbReference type="CDD" id="cd17489">
    <property type="entry name" value="MFS_YfcJ_like"/>
    <property type="match status" value="1"/>
</dbReference>
<evidence type="ECO:0000313" key="8">
    <source>
        <dbReference type="EMBL" id="MFD1708833.1"/>
    </source>
</evidence>
<keyword evidence="5 6" id="KW-0472">Membrane</keyword>
<keyword evidence="2" id="KW-0813">Transport</keyword>
<organism evidence="8 9">
    <name type="scientific">Siminovitchia sediminis</name>
    <dbReference type="NCBI Taxonomy" id="1274353"/>
    <lineage>
        <taxon>Bacteria</taxon>
        <taxon>Bacillati</taxon>
        <taxon>Bacillota</taxon>
        <taxon>Bacilli</taxon>
        <taxon>Bacillales</taxon>
        <taxon>Bacillaceae</taxon>
        <taxon>Siminovitchia</taxon>
    </lineage>
</organism>
<feature type="domain" description="Major facilitator superfamily (MFS) profile" evidence="7">
    <location>
        <begin position="7"/>
        <end position="385"/>
    </location>
</feature>
<protein>
    <submittedName>
        <fullName evidence="8">MFS transporter</fullName>
    </submittedName>
</protein>
<dbReference type="InterPro" id="IPR020846">
    <property type="entry name" value="MFS_dom"/>
</dbReference>
<reference evidence="9" key="1">
    <citation type="journal article" date="2019" name="Int. J. Syst. Evol. Microbiol.">
        <title>The Global Catalogue of Microorganisms (GCM) 10K type strain sequencing project: providing services to taxonomists for standard genome sequencing and annotation.</title>
        <authorList>
            <consortium name="The Broad Institute Genomics Platform"/>
            <consortium name="The Broad Institute Genome Sequencing Center for Infectious Disease"/>
            <person name="Wu L."/>
            <person name="Ma J."/>
        </authorList>
    </citation>
    <scope>NUCLEOTIDE SEQUENCE [LARGE SCALE GENOMIC DNA]</scope>
    <source>
        <strain evidence="9">CGMCC 1.12295</strain>
    </source>
</reference>
<dbReference type="PANTHER" id="PTHR23531:SF2">
    <property type="entry name" value="PERMEASE"/>
    <property type="match status" value="1"/>
</dbReference>
<dbReference type="InterPro" id="IPR011701">
    <property type="entry name" value="MFS"/>
</dbReference>
<evidence type="ECO:0000256" key="5">
    <source>
        <dbReference type="ARBA" id="ARBA00023136"/>
    </source>
</evidence>
<evidence type="ECO:0000256" key="1">
    <source>
        <dbReference type="ARBA" id="ARBA00004651"/>
    </source>
</evidence>
<proteinExistence type="predicted"/>
<feature type="transmembrane region" description="Helical" evidence="6">
    <location>
        <begin position="297"/>
        <end position="316"/>
    </location>
</feature>
<keyword evidence="4 6" id="KW-1133">Transmembrane helix</keyword>
<gene>
    <name evidence="8" type="ORF">ACFSCZ_19340</name>
</gene>
<sequence>MPKSQAIWTKSFISLFCTNLSVFIVFYGLTATLPLYATGLLGKTDQEAGLLMSIFLLSAIVVRPFTGKILDLAGKRKMLWLSLILFLLCTVLYYFIEPFGWLLALRFFHGIWFSIVTTACGSIAADTVPAARRGTGLGYFAMSTNLAVVLGPLISLTLIQALSFDLLFVVLSLLMVIGTLCALTVTSPQIKTSAKVKKNLSLGDLFEKKAMPVAFMACLIGLAYSSVLSYLSIYAQGKDLLEWTGAFFFVFAAVMLLARPFTGRIFDLKGPHYILYPGLILFITGLILLAFTDTALTFLTAGAFIGLGYGSLVPSLQTLAVQSTDIARSGYATATFYTLFDGGIALGSYLFGVIAAASGYPSIYLISGLITGSVIILLLVFGTKKQKTKEAVQEVESF</sequence>
<evidence type="ECO:0000256" key="2">
    <source>
        <dbReference type="ARBA" id="ARBA00022448"/>
    </source>
</evidence>
<feature type="transmembrane region" description="Helical" evidence="6">
    <location>
        <begin position="137"/>
        <end position="160"/>
    </location>
</feature>
<comment type="caution">
    <text evidence="8">The sequence shown here is derived from an EMBL/GenBank/DDBJ whole genome shotgun (WGS) entry which is preliminary data.</text>
</comment>
<feature type="transmembrane region" description="Helical" evidence="6">
    <location>
        <begin position="243"/>
        <end position="261"/>
    </location>
</feature>
<dbReference type="RefSeq" id="WP_380776654.1">
    <property type="nucleotide sequence ID" value="NZ_JBHUEO010000121.1"/>
</dbReference>
<feature type="transmembrane region" description="Helical" evidence="6">
    <location>
        <begin position="48"/>
        <end position="66"/>
    </location>
</feature>
<dbReference type="Gene3D" id="1.20.1250.20">
    <property type="entry name" value="MFS general substrate transporter like domains"/>
    <property type="match status" value="2"/>
</dbReference>
<evidence type="ECO:0000259" key="7">
    <source>
        <dbReference type="PROSITE" id="PS50850"/>
    </source>
</evidence>
<dbReference type="InterPro" id="IPR052714">
    <property type="entry name" value="MFS_Exporter"/>
</dbReference>
<dbReference type="InterPro" id="IPR036259">
    <property type="entry name" value="MFS_trans_sf"/>
</dbReference>
<accession>A0ABW4KNP9</accession>
<feature type="transmembrane region" description="Helical" evidence="6">
    <location>
        <begin position="12"/>
        <end position="36"/>
    </location>
</feature>
<comment type="subcellular location">
    <subcellularLocation>
        <location evidence="1">Cell membrane</location>
        <topology evidence="1">Multi-pass membrane protein</topology>
    </subcellularLocation>
</comment>
<dbReference type="EMBL" id="JBHUEO010000121">
    <property type="protein sequence ID" value="MFD1708833.1"/>
    <property type="molecule type" value="Genomic_DNA"/>
</dbReference>
<feature type="transmembrane region" description="Helical" evidence="6">
    <location>
        <begin position="273"/>
        <end position="291"/>
    </location>
</feature>
<dbReference type="Pfam" id="PF07690">
    <property type="entry name" value="MFS_1"/>
    <property type="match status" value="1"/>
</dbReference>
<dbReference type="PROSITE" id="PS50850">
    <property type="entry name" value="MFS"/>
    <property type="match status" value="1"/>
</dbReference>
<evidence type="ECO:0000256" key="6">
    <source>
        <dbReference type="SAM" id="Phobius"/>
    </source>
</evidence>
<dbReference type="Proteomes" id="UP001597301">
    <property type="component" value="Unassembled WGS sequence"/>
</dbReference>
<feature type="transmembrane region" description="Helical" evidence="6">
    <location>
        <begin position="166"/>
        <end position="190"/>
    </location>
</feature>
<dbReference type="SUPFAM" id="SSF103473">
    <property type="entry name" value="MFS general substrate transporter"/>
    <property type="match status" value="1"/>
</dbReference>
<evidence type="ECO:0000313" key="9">
    <source>
        <dbReference type="Proteomes" id="UP001597301"/>
    </source>
</evidence>
<feature type="transmembrane region" description="Helical" evidence="6">
    <location>
        <begin position="78"/>
        <end position="96"/>
    </location>
</feature>
<feature type="transmembrane region" description="Helical" evidence="6">
    <location>
        <begin position="363"/>
        <end position="381"/>
    </location>
</feature>
<feature type="transmembrane region" description="Helical" evidence="6">
    <location>
        <begin position="336"/>
        <end position="357"/>
    </location>
</feature>
<feature type="transmembrane region" description="Helical" evidence="6">
    <location>
        <begin position="210"/>
        <end position="231"/>
    </location>
</feature>
<feature type="transmembrane region" description="Helical" evidence="6">
    <location>
        <begin position="102"/>
        <end position="125"/>
    </location>
</feature>
<evidence type="ECO:0000256" key="4">
    <source>
        <dbReference type="ARBA" id="ARBA00022989"/>
    </source>
</evidence>
<dbReference type="PANTHER" id="PTHR23531">
    <property type="entry name" value="QUINOLENE RESISTANCE PROTEIN NORA"/>
    <property type="match status" value="1"/>
</dbReference>